<proteinExistence type="predicted"/>
<dbReference type="EMBL" id="BNJG01000002">
    <property type="protein sequence ID" value="GHO56344.1"/>
    <property type="molecule type" value="Genomic_DNA"/>
</dbReference>
<evidence type="ECO:0000313" key="5">
    <source>
        <dbReference type="EMBL" id="GHO56344.1"/>
    </source>
</evidence>
<evidence type="ECO:0000256" key="4">
    <source>
        <dbReference type="ARBA" id="ARBA00023136"/>
    </source>
</evidence>
<name>A0ABQ3UU29_9CHLR</name>
<evidence type="ECO:0000313" key="6">
    <source>
        <dbReference type="Proteomes" id="UP000654345"/>
    </source>
</evidence>
<evidence type="ECO:0008006" key="7">
    <source>
        <dbReference type="Google" id="ProtNLM"/>
    </source>
</evidence>
<keyword evidence="3" id="KW-1133">Transmembrane helix</keyword>
<protein>
    <recommendedName>
        <fullName evidence="7">DoxX family protein</fullName>
    </recommendedName>
</protein>
<dbReference type="RefSeq" id="WP_201372858.1">
    <property type="nucleotide sequence ID" value="NZ_BNJG01000002.1"/>
</dbReference>
<accession>A0ABQ3UU29</accession>
<comment type="subcellular location">
    <subcellularLocation>
        <location evidence="1">Membrane</location>
        <topology evidence="1">Multi-pass membrane protein</topology>
    </subcellularLocation>
</comment>
<evidence type="ECO:0000256" key="3">
    <source>
        <dbReference type="ARBA" id="ARBA00022989"/>
    </source>
</evidence>
<keyword evidence="2" id="KW-0812">Transmembrane</keyword>
<comment type="caution">
    <text evidence="5">The sequence shown here is derived from an EMBL/GenBank/DDBJ whole genome shotgun (WGS) entry which is preliminary data.</text>
</comment>
<dbReference type="InterPro" id="IPR032808">
    <property type="entry name" value="DoxX"/>
</dbReference>
<sequence length="123" mass="12771">MSLANTLGRGLLANMFIQNGFGAFLEPDSRAKKVEAAGLPQARQSVILNGALMVLGGTLLAANIAPKLSAGVLAACLIPTTFVGHPYWKEENPAAKANQKIHFFKNLAMLGGLLVVIGGEGVS</sequence>
<dbReference type="Pfam" id="PF07681">
    <property type="entry name" value="DoxX"/>
    <property type="match status" value="1"/>
</dbReference>
<dbReference type="Proteomes" id="UP000654345">
    <property type="component" value="Unassembled WGS sequence"/>
</dbReference>
<keyword evidence="6" id="KW-1185">Reference proteome</keyword>
<evidence type="ECO:0000256" key="2">
    <source>
        <dbReference type="ARBA" id="ARBA00022692"/>
    </source>
</evidence>
<gene>
    <name evidence="5" type="ORF">KSB_48190</name>
</gene>
<reference evidence="5 6" key="1">
    <citation type="journal article" date="2021" name="Int. J. Syst. Evol. Microbiol.">
        <title>Reticulibacter mediterranei gen. nov., sp. nov., within the new family Reticulibacteraceae fam. nov., and Ktedonospora formicarum gen. nov., sp. nov., Ktedonobacter robiniae sp. nov., Dictyobacter formicarum sp. nov. and Dictyobacter arantiisoli sp. nov., belonging to the class Ktedonobacteria.</title>
        <authorList>
            <person name="Yabe S."/>
            <person name="Zheng Y."/>
            <person name="Wang C.M."/>
            <person name="Sakai Y."/>
            <person name="Abe K."/>
            <person name="Yokota A."/>
            <person name="Donadio S."/>
            <person name="Cavaletti L."/>
            <person name="Monciardini P."/>
        </authorList>
    </citation>
    <scope>NUCLEOTIDE SEQUENCE [LARGE SCALE GENOMIC DNA]</scope>
    <source>
        <strain evidence="5 6">SOSP1-30</strain>
    </source>
</reference>
<keyword evidence="4" id="KW-0472">Membrane</keyword>
<organism evidence="5 6">
    <name type="scientific">Ktedonobacter robiniae</name>
    <dbReference type="NCBI Taxonomy" id="2778365"/>
    <lineage>
        <taxon>Bacteria</taxon>
        <taxon>Bacillati</taxon>
        <taxon>Chloroflexota</taxon>
        <taxon>Ktedonobacteria</taxon>
        <taxon>Ktedonobacterales</taxon>
        <taxon>Ktedonobacteraceae</taxon>
        <taxon>Ktedonobacter</taxon>
    </lineage>
</organism>
<evidence type="ECO:0000256" key="1">
    <source>
        <dbReference type="ARBA" id="ARBA00004141"/>
    </source>
</evidence>